<dbReference type="Pfam" id="PF06110">
    <property type="entry name" value="TXD17-like_Trx"/>
    <property type="match status" value="1"/>
</dbReference>
<organism evidence="3 4">
    <name type="scientific">Apolygus lucorum</name>
    <name type="common">Small green plant bug</name>
    <name type="synonym">Lygocoris lucorum</name>
    <dbReference type="NCBI Taxonomy" id="248454"/>
    <lineage>
        <taxon>Eukaryota</taxon>
        <taxon>Metazoa</taxon>
        <taxon>Ecdysozoa</taxon>
        <taxon>Arthropoda</taxon>
        <taxon>Hexapoda</taxon>
        <taxon>Insecta</taxon>
        <taxon>Pterygota</taxon>
        <taxon>Neoptera</taxon>
        <taxon>Paraneoptera</taxon>
        <taxon>Hemiptera</taxon>
        <taxon>Heteroptera</taxon>
        <taxon>Panheteroptera</taxon>
        <taxon>Cimicomorpha</taxon>
        <taxon>Miridae</taxon>
        <taxon>Mirini</taxon>
        <taxon>Apolygus</taxon>
    </lineage>
</organism>
<name>A0A8S9XEP7_APOLU</name>
<dbReference type="OrthoDB" id="78947at2759"/>
<feature type="domain" description="Thioredoxin" evidence="2">
    <location>
        <begin position="50"/>
        <end position="111"/>
    </location>
</feature>
<protein>
    <recommendedName>
        <fullName evidence="1">Thioredoxin domain-containing protein 17</fullName>
    </recommendedName>
</protein>
<dbReference type="EMBL" id="WIXP02000008">
    <property type="protein sequence ID" value="KAF6206781.1"/>
    <property type="molecule type" value="Genomic_DNA"/>
</dbReference>
<dbReference type="InterPro" id="IPR036249">
    <property type="entry name" value="Thioredoxin-like_sf"/>
</dbReference>
<proteinExistence type="predicted"/>
<evidence type="ECO:0000313" key="4">
    <source>
        <dbReference type="Proteomes" id="UP000466442"/>
    </source>
</evidence>
<reference evidence="3" key="1">
    <citation type="journal article" date="2021" name="Mol. Ecol. Resour.">
        <title>Apolygus lucorum genome provides insights into omnivorousness and mesophyll feeding.</title>
        <authorList>
            <person name="Liu Y."/>
            <person name="Liu H."/>
            <person name="Wang H."/>
            <person name="Huang T."/>
            <person name="Liu B."/>
            <person name="Yang B."/>
            <person name="Yin L."/>
            <person name="Li B."/>
            <person name="Zhang Y."/>
            <person name="Zhang S."/>
            <person name="Jiang F."/>
            <person name="Zhang X."/>
            <person name="Ren Y."/>
            <person name="Wang B."/>
            <person name="Wang S."/>
            <person name="Lu Y."/>
            <person name="Wu K."/>
            <person name="Fan W."/>
            <person name="Wang G."/>
        </authorList>
    </citation>
    <scope>NUCLEOTIDE SEQUENCE</scope>
    <source>
        <strain evidence="3">12Hb</strain>
    </source>
</reference>
<comment type="caution">
    <text evidence="3">The sequence shown here is derived from an EMBL/GenBank/DDBJ whole genome shotgun (WGS) entry which is preliminary data.</text>
</comment>
<evidence type="ECO:0000313" key="3">
    <source>
        <dbReference type="EMBL" id="KAF6206781.1"/>
    </source>
</evidence>
<dbReference type="Proteomes" id="UP000466442">
    <property type="component" value="Unassembled WGS sequence"/>
</dbReference>
<sequence length="115" mass="12839">MTCRRSFLKGFSKFLRLRAPNVFKLDPASSSSCSKGNAMSLEKHAESDYCKVTELAENLDCKGDGVFLLFMASQREDGVRWCPDCVKAEPIIDGFLEKCSLTKKAHLIVVDLEKS</sequence>
<accession>A0A8S9XEP7</accession>
<keyword evidence="4" id="KW-1185">Reference proteome</keyword>
<gene>
    <name evidence="3" type="ORF">GE061_018017</name>
</gene>
<dbReference type="SUPFAM" id="SSF52833">
    <property type="entry name" value="Thioredoxin-like"/>
    <property type="match status" value="1"/>
</dbReference>
<evidence type="ECO:0000259" key="2">
    <source>
        <dbReference type="Pfam" id="PF06110"/>
    </source>
</evidence>
<dbReference type="Gene3D" id="3.40.30.10">
    <property type="entry name" value="Glutaredoxin"/>
    <property type="match status" value="1"/>
</dbReference>
<dbReference type="InterPro" id="IPR010357">
    <property type="entry name" value="TXNDC17_dom"/>
</dbReference>
<dbReference type="AlphaFoldDB" id="A0A8S9XEP7"/>
<evidence type="ECO:0000256" key="1">
    <source>
        <dbReference type="ARBA" id="ARBA00016949"/>
    </source>
</evidence>